<organism evidence="1 2">
    <name type="scientific">Cardiocondyla obscurior</name>
    <dbReference type="NCBI Taxonomy" id="286306"/>
    <lineage>
        <taxon>Eukaryota</taxon>
        <taxon>Metazoa</taxon>
        <taxon>Ecdysozoa</taxon>
        <taxon>Arthropoda</taxon>
        <taxon>Hexapoda</taxon>
        <taxon>Insecta</taxon>
        <taxon>Pterygota</taxon>
        <taxon>Neoptera</taxon>
        <taxon>Endopterygota</taxon>
        <taxon>Hymenoptera</taxon>
        <taxon>Apocrita</taxon>
        <taxon>Aculeata</taxon>
        <taxon>Formicoidea</taxon>
        <taxon>Formicidae</taxon>
        <taxon>Myrmicinae</taxon>
        <taxon>Cardiocondyla</taxon>
    </lineage>
</organism>
<dbReference type="Proteomes" id="UP001430953">
    <property type="component" value="Unassembled WGS sequence"/>
</dbReference>
<keyword evidence="2" id="KW-1185">Reference proteome</keyword>
<evidence type="ECO:0000313" key="1">
    <source>
        <dbReference type="EMBL" id="KAL0126011.1"/>
    </source>
</evidence>
<protein>
    <submittedName>
        <fullName evidence="1">Uncharacterized protein</fullName>
    </submittedName>
</protein>
<proteinExistence type="predicted"/>
<dbReference type="EMBL" id="JADYXP020000004">
    <property type="protein sequence ID" value="KAL0126011.1"/>
    <property type="molecule type" value="Genomic_DNA"/>
</dbReference>
<gene>
    <name evidence="1" type="ORF">PUN28_004828</name>
</gene>
<evidence type="ECO:0000313" key="2">
    <source>
        <dbReference type="Proteomes" id="UP001430953"/>
    </source>
</evidence>
<sequence>MTTKRTMKALWPLCPGMTVITSVIRFHGVIEAKTGREFRGLVSYIGLRKCGNDFDDALIVSCDLKLITPRCGAELSRTMFPAANL</sequence>
<dbReference type="AlphaFoldDB" id="A0AAW2GFG0"/>
<name>A0AAW2GFG0_9HYME</name>
<comment type="caution">
    <text evidence="1">The sequence shown here is derived from an EMBL/GenBank/DDBJ whole genome shotgun (WGS) entry which is preliminary data.</text>
</comment>
<reference evidence="1 2" key="1">
    <citation type="submission" date="2023-03" db="EMBL/GenBank/DDBJ databases">
        <title>High recombination rates correlate with genetic variation in Cardiocondyla obscurior ants.</title>
        <authorList>
            <person name="Errbii M."/>
        </authorList>
    </citation>
    <scope>NUCLEOTIDE SEQUENCE [LARGE SCALE GENOMIC DNA]</scope>
    <source>
        <strain evidence="1">Alpha-2009</strain>
        <tissue evidence="1">Whole body</tissue>
    </source>
</reference>
<accession>A0AAW2GFG0</accession>